<dbReference type="PRINTS" id="PR01547">
    <property type="entry name" value="YEAST176DUF"/>
</dbReference>
<dbReference type="STRING" id="78915.A0A4P9XVE7"/>
<dbReference type="GO" id="GO:0009267">
    <property type="term" value="P:cellular response to starvation"/>
    <property type="evidence" value="ECO:0007669"/>
    <property type="project" value="TreeGrafter"/>
</dbReference>
<dbReference type="Proteomes" id="UP000271241">
    <property type="component" value="Unassembled WGS sequence"/>
</dbReference>
<dbReference type="EMBL" id="KZ992462">
    <property type="protein sequence ID" value="RKP10243.1"/>
    <property type="molecule type" value="Genomic_DNA"/>
</dbReference>
<accession>A0A4P9XVE7</accession>
<dbReference type="SMART" id="SM01302">
    <property type="entry name" value="Raptor_N"/>
    <property type="match status" value="1"/>
</dbReference>
<dbReference type="OrthoDB" id="10262360at2759"/>
<feature type="domain" description="Raptor N-terminal CASPase-like" evidence="5">
    <location>
        <begin position="96"/>
        <end position="249"/>
    </location>
</feature>
<reference evidence="7" key="1">
    <citation type="journal article" date="2018" name="Nat. Microbiol.">
        <title>Leveraging single-cell genomics to expand the fungal tree of life.</title>
        <authorList>
            <person name="Ahrendt S.R."/>
            <person name="Quandt C.A."/>
            <person name="Ciobanu D."/>
            <person name="Clum A."/>
            <person name="Salamov A."/>
            <person name="Andreopoulos B."/>
            <person name="Cheng J.F."/>
            <person name="Woyke T."/>
            <person name="Pelin A."/>
            <person name="Henrissat B."/>
            <person name="Reynolds N.K."/>
            <person name="Benny G.L."/>
            <person name="Smith M.E."/>
            <person name="James T.Y."/>
            <person name="Grigoriev I.V."/>
        </authorList>
    </citation>
    <scope>NUCLEOTIDE SEQUENCE [LARGE SCALE GENOMIC DNA]</scope>
    <source>
        <strain evidence="7">RSA 1356</strain>
    </source>
</reference>
<dbReference type="InterPro" id="IPR029347">
    <property type="entry name" value="Raptor_N"/>
</dbReference>
<dbReference type="Pfam" id="PF02985">
    <property type="entry name" value="HEAT"/>
    <property type="match status" value="1"/>
</dbReference>
<name>A0A4P9XVE7_9FUNG</name>
<keyword evidence="3" id="KW-0677">Repeat</keyword>
<dbReference type="InterPro" id="IPR001680">
    <property type="entry name" value="WD40_rpt"/>
</dbReference>
<dbReference type="SUPFAM" id="SSF50978">
    <property type="entry name" value="WD40 repeat-like"/>
    <property type="match status" value="1"/>
</dbReference>
<gene>
    <name evidence="6" type="ORF">THASP1DRAFT_13119</name>
</gene>
<evidence type="ECO:0000313" key="6">
    <source>
        <dbReference type="EMBL" id="RKP10243.1"/>
    </source>
</evidence>
<keyword evidence="2" id="KW-0853">WD repeat</keyword>
<dbReference type="InterPro" id="IPR011989">
    <property type="entry name" value="ARM-like"/>
</dbReference>
<sequence length="1301" mass="143818">MQNAQQAAAPAEVVGQPLEGYYYLYFAERRHESQGDPARVTSSRALEQGAGGGAAASDDNGVGVHAAAAVAAAGSKDKADQKAQYPSLPDWRMRERVKTVSVLLTLCLNIGVDPPDVVKTSPCARLECWMDPFAMPVQKSLDAIARALQQQYEVWQPRARYKLLLDPAVEEAKRLCTALRRGTREDRILFHYNGHGVPKPTASGEIWVFNRSYTQYIPVSLYDLQTWLGSPCIYVYDCSAAGNIVAAFDRFAAQRDAETEPHAPAPAELHAPMRECIQLAACGANEVLPMNPNLPADLFSACLTTPIPVALRWFVLQNPILGISISPEDVMKLPGRLNDRRTPLGELNWIFTAVTDTIAWNVLPQPLFKRLFRQDMVVAALFRNFLLADRVMRSYKCTPVSSPALPSTHQHPMWQAWDLAVDMCVMQIPALLKATQNDTPLPYRPSTFFAEQLTAFETWLQHGSVTRSPPEQLPIVLQVLLSQVHRLRALLLLSRFLDLGAWAVHHALAVGIFPYVLKLLQSPAVELRPVLIFIWARMLAVDHSCAQDLSKDNGYLYFLNVLAPSGAHASQSSAQTAQSQQTSASLSEHRAMCAFVISVFCRHADLGQRACLRANVMSMCITHARDPDPLLRQWCCLCIGELWRGYADAKWVAIRENAHEHLFELLGDPMPEVRAAALYALGTLLGDLDLMEQVINVEHNIAVRALAAAGDASPLVRRELVCMLSIVVHRYASQFTAAATALLEHDRQKLAAAAVVANERRQNRRVSALDGEGAGDTMYACVWCTLLVLSVDPFPSVAALASGIVDYVHDQIYDSGLVNAVLVSAQESVLSPRVTSGFYNHDAPSTPTSRITSTLRRSASGTISTLRNLYNIGYGFTTGLATPNAQVPSRTVEKLGPVERLPVASKFFTWCCTYFLEPQTKPAEADEPGSESYNARLWRRSRNERVLYETIPMQEGASEARWDMQMGTLHEDTDVQLMRFHTFEPHLVTSDGKNAVSIWSWEEGARLNKLWNDNSIGSRITALDLLNEEDLPLLMVGSDDGMIRIYRDYHAPQKTELVTSWRALIEMLPSNRGSGLITDWQQSHGTLLISGDSRIVRVWDAAREVCAEEIPTHSDSCITSLTSDPMSSNIFIAGCGDGVIRVFDRRNPPRESLVITWNEHPAWVLDVHLQRGGQQDLMSASMAGDIKIWDVRQSDSVITIDADREEMSSFVVHDHVAVMASGSLAGGLQVWNTMGKCIGNGRTYSGILGQRPAAPTALAFHPRRSILAHATADRYISLVGSTIRSPMMDESFVGTVRMIDA</sequence>
<evidence type="ECO:0000256" key="2">
    <source>
        <dbReference type="ARBA" id="ARBA00022574"/>
    </source>
</evidence>
<evidence type="ECO:0000259" key="5">
    <source>
        <dbReference type="SMART" id="SM01302"/>
    </source>
</evidence>
<dbReference type="Gene3D" id="1.25.10.10">
    <property type="entry name" value="Leucine-rich Repeat Variant"/>
    <property type="match status" value="1"/>
</dbReference>
<dbReference type="GO" id="GO:0030307">
    <property type="term" value="P:positive regulation of cell growth"/>
    <property type="evidence" value="ECO:0007669"/>
    <property type="project" value="TreeGrafter"/>
</dbReference>
<comment type="similarity">
    <text evidence="1">Belongs to the WD repeat RAPTOR family.</text>
</comment>
<dbReference type="SMART" id="SM00320">
    <property type="entry name" value="WD40"/>
    <property type="match status" value="6"/>
</dbReference>
<dbReference type="SUPFAM" id="SSF48371">
    <property type="entry name" value="ARM repeat"/>
    <property type="match status" value="1"/>
</dbReference>
<dbReference type="GO" id="GO:0031929">
    <property type="term" value="P:TOR signaling"/>
    <property type="evidence" value="ECO:0007669"/>
    <property type="project" value="InterPro"/>
</dbReference>
<dbReference type="PANTHER" id="PTHR12848:SF16">
    <property type="entry name" value="REGULATORY-ASSOCIATED PROTEIN OF MTOR"/>
    <property type="match status" value="1"/>
</dbReference>
<dbReference type="InterPro" id="IPR015943">
    <property type="entry name" value="WD40/YVTN_repeat-like_dom_sf"/>
</dbReference>
<dbReference type="GO" id="GO:0010506">
    <property type="term" value="P:regulation of autophagy"/>
    <property type="evidence" value="ECO:0007669"/>
    <property type="project" value="TreeGrafter"/>
</dbReference>
<dbReference type="Pfam" id="PF00400">
    <property type="entry name" value="WD40"/>
    <property type="match status" value="1"/>
</dbReference>
<evidence type="ECO:0000256" key="3">
    <source>
        <dbReference type="ARBA" id="ARBA00022737"/>
    </source>
</evidence>
<dbReference type="PANTHER" id="PTHR12848">
    <property type="entry name" value="REGULATORY-ASSOCIATED PROTEIN OF MTOR"/>
    <property type="match status" value="1"/>
</dbReference>
<organism evidence="6 7">
    <name type="scientific">Thamnocephalis sphaerospora</name>
    <dbReference type="NCBI Taxonomy" id="78915"/>
    <lineage>
        <taxon>Eukaryota</taxon>
        <taxon>Fungi</taxon>
        <taxon>Fungi incertae sedis</taxon>
        <taxon>Zoopagomycota</taxon>
        <taxon>Zoopagomycotina</taxon>
        <taxon>Zoopagomycetes</taxon>
        <taxon>Zoopagales</taxon>
        <taxon>Sigmoideomycetaceae</taxon>
        <taxon>Thamnocephalis</taxon>
    </lineage>
</organism>
<dbReference type="InterPro" id="IPR004083">
    <property type="entry name" value="Raptor"/>
</dbReference>
<evidence type="ECO:0000256" key="1">
    <source>
        <dbReference type="ARBA" id="ARBA00009257"/>
    </source>
</evidence>
<dbReference type="InterPro" id="IPR000357">
    <property type="entry name" value="HEAT"/>
</dbReference>
<dbReference type="Gene3D" id="2.130.10.10">
    <property type="entry name" value="YVTN repeat-like/Quinoprotein amine dehydrogenase"/>
    <property type="match status" value="2"/>
</dbReference>
<protein>
    <submittedName>
        <fullName evidence="6">Raptor N-terminal caspase like domain-containing protein</fullName>
    </submittedName>
</protein>
<dbReference type="GO" id="GO:0005737">
    <property type="term" value="C:cytoplasm"/>
    <property type="evidence" value="ECO:0007669"/>
    <property type="project" value="TreeGrafter"/>
</dbReference>
<dbReference type="InterPro" id="IPR016024">
    <property type="entry name" value="ARM-type_fold"/>
</dbReference>
<dbReference type="GO" id="GO:0071230">
    <property type="term" value="P:cellular response to amino acid stimulus"/>
    <property type="evidence" value="ECO:0007669"/>
    <property type="project" value="TreeGrafter"/>
</dbReference>
<dbReference type="Pfam" id="PF14538">
    <property type="entry name" value="Raptor_N"/>
    <property type="match status" value="1"/>
</dbReference>
<evidence type="ECO:0000313" key="7">
    <source>
        <dbReference type="Proteomes" id="UP000271241"/>
    </source>
</evidence>
<dbReference type="GO" id="GO:0031931">
    <property type="term" value="C:TORC1 complex"/>
    <property type="evidence" value="ECO:0007669"/>
    <property type="project" value="InterPro"/>
</dbReference>
<proteinExistence type="inferred from homology"/>
<dbReference type="InterPro" id="IPR036322">
    <property type="entry name" value="WD40_repeat_dom_sf"/>
</dbReference>
<feature type="region of interest" description="Disordered" evidence="4">
    <location>
        <begin position="34"/>
        <end position="58"/>
    </location>
</feature>
<keyword evidence="7" id="KW-1185">Reference proteome</keyword>
<evidence type="ECO:0000256" key="4">
    <source>
        <dbReference type="SAM" id="MobiDB-lite"/>
    </source>
</evidence>
<dbReference type="GO" id="GO:0030674">
    <property type="term" value="F:protein-macromolecule adaptor activity"/>
    <property type="evidence" value="ECO:0007669"/>
    <property type="project" value="TreeGrafter"/>
</dbReference>